<dbReference type="SUPFAM" id="SSF116960">
    <property type="entry name" value="YfbU-like"/>
    <property type="match status" value="1"/>
</dbReference>
<dbReference type="EMBL" id="AATJKW010000021">
    <property type="protein sequence ID" value="EFL9838272.1"/>
    <property type="molecule type" value="Genomic_DNA"/>
</dbReference>
<sequence>MDIKDKINTILLCDIAIHLGIETDIDPQLVKYAVSSGNDWVIKAEYSHLDVDEPSKEDRDFVTAVLNMYRGLSNAFRKLSDDEQKELVRDHHLKIHDGAIQLPGFDGNNECDYFSIIEAYQKIDRFPEQKQPIANTHSRTEHLYNAMLDEFKKIDAVNRSWDLSKEELASILSTAPRSF</sequence>
<dbReference type="EMBL" id="WCEW01000077">
    <property type="protein sequence ID" value="MTE92420.1"/>
    <property type="molecule type" value="Genomic_DNA"/>
</dbReference>
<dbReference type="Proteomes" id="UP000534496">
    <property type="component" value="Unassembled WGS sequence"/>
</dbReference>
<dbReference type="Proteomes" id="UP001190091">
    <property type="component" value="Unassembled WGS sequence"/>
</dbReference>
<evidence type="ECO:0000313" key="9">
    <source>
        <dbReference type="Proteomes" id="UP000438958"/>
    </source>
</evidence>
<reference evidence="3 12" key="3">
    <citation type="submission" date="2018-08" db="EMBL/GenBank/DDBJ databases">
        <authorList>
            <consortium name="GenomeTrakr network: Whole genome sequencing for foodborne pathogen traceback"/>
        </authorList>
    </citation>
    <scope>NUCLEOTIDE SEQUENCE [LARGE SCALE GENOMIC DNA]</scope>
    <source>
        <strain evidence="3 12">AZ-TG73583</strain>
    </source>
</reference>
<dbReference type="Gene3D" id="1.10.3190.10">
    <property type="entry name" value="yfbu gene product, domain 2"/>
    <property type="match status" value="1"/>
</dbReference>
<evidence type="ECO:0000313" key="12">
    <source>
        <dbReference type="Proteomes" id="UP000543257"/>
    </source>
</evidence>
<organism evidence="4">
    <name type="scientific">Escherichia coli</name>
    <dbReference type="NCBI Taxonomy" id="562"/>
    <lineage>
        <taxon>Bacteria</taxon>
        <taxon>Pseudomonadati</taxon>
        <taxon>Pseudomonadota</taxon>
        <taxon>Gammaproteobacteria</taxon>
        <taxon>Enterobacterales</taxon>
        <taxon>Enterobacteriaceae</taxon>
        <taxon>Escherichia</taxon>
    </lineage>
</organism>
<evidence type="ECO:0000313" key="4">
    <source>
        <dbReference type="EMBL" id="HAJ5151406.1"/>
    </source>
</evidence>
<proteinExistence type="predicted"/>
<dbReference type="EMBL" id="CAUZHL010000001">
    <property type="protein sequence ID" value="CAK1206148.1"/>
    <property type="molecule type" value="Genomic_DNA"/>
</dbReference>
<dbReference type="Proteomes" id="UP000486847">
    <property type="component" value="Unassembled WGS sequence"/>
</dbReference>
<dbReference type="Proteomes" id="UP000255201">
    <property type="component" value="Unassembled WGS sequence"/>
</dbReference>
<evidence type="ECO:0000313" key="6">
    <source>
        <dbReference type="EMBL" id="MTE92420.1"/>
    </source>
</evidence>
<reference evidence="4" key="6">
    <citation type="submission" date="2019-11" db="EMBL/GenBank/DDBJ databases">
        <authorList>
            <consortium name="NCBI Pathogen Detection Project"/>
        </authorList>
    </citation>
    <scope>NUCLEOTIDE SEQUENCE</scope>
    <source>
        <strain evidence="4">Ecoli[ST-219]</strain>
    </source>
</reference>
<reference evidence="4" key="1">
    <citation type="journal article" date="2018" name="Genome Biol.">
        <title>SKESA: strategic k-mer extension for scrupulous assemblies.</title>
        <authorList>
            <person name="Souvorov A."/>
            <person name="Agarwala R."/>
            <person name="Lipman D.J."/>
        </authorList>
    </citation>
    <scope>NUCLEOTIDE SEQUENCE [LARGE SCALE GENOMIC DNA]</scope>
    <source>
        <strain>ecoli[ST-219]</strain>
        <strain evidence="4">Ecoli[ST-219]</strain>
    </source>
</reference>
<protein>
    <recommendedName>
        <fullName evidence="13">YfbU family protein</fullName>
    </recommendedName>
</protein>
<evidence type="ECO:0008006" key="13">
    <source>
        <dbReference type="Google" id="ProtNLM"/>
    </source>
</evidence>
<reference evidence="6 10" key="5">
    <citation type="submission" date="2019-10" db="EMBL/GenBank/DDBJ databases">
        <title>Comparative genomic analysis of antimicrobial resistant Escherichia coli of diverse origin.</title>
        <authorList>
            <person name="Ghatak S."/>
            <person name="Milton A.P."/>
            <person name="Rhetso K."/>
            <person name="Purkait D."/>
            <person name="Das S."/>
            <person name="Puro K.-U."/>
            <person name="Shakuntala I."/>
            <person name="Sen A."/>
            <person name="Sanjukta R."/>
            <person name="Priya G.B."/>
            <person name="Mawlong M."/>
            <person name="Lyngdoh V."/>
            <person name="Rynghang J."/>
            <person name="Mawphlang B.L."/>
        </authorList>
    </citation>
    <scope>NUCLEOTIDE SEQUENCE [LARGE SCALE GENOMIC DNA]</scope>
    <source>
        <strain evidence="6 10">SE161</strain>
    </source>
</reference>
<gene>
    <name evidence="3" type="ORF">EN85_003296</name>
    <name evidence="2" type="ORF">F9461_25510</name>
    <name evidence="6" type="ORF">F9B07_27340</name>
    <name evidence="1" type="ORF">FGAF848_00680</name>
    <name evidence="5" type="ORF">GKF66_13785</name>
    <name evidence="4" type="ORF">HLZ50_15395</name>
    <name evidence="7" type="ORF">NCTC10764_01601</name>
</gene>
<dbReference type="EMBL" id="UFZL01000001">
    <property type="protein sequence ID" value="STE55064.1"/>
    <property type="molecule type" value="Genomic_DNA"/>
</dbReference>
<accession>A0A0E1L8A7</accession>
<evidence type="ECO:0000313" key="8">
    <source>
        <dbReference type="Proteomes" id="UP000255201"/>
    </source>
</evidence>
<dbReference type="InterPro" id="IPR023146">
    <property type="entry name" value="YfbU_alpha-helical_sf"/>
</dbReference>
<evidence type="ECO:0000313" key="11">
    <source>
        <dbReference type="Proteomes" id="UP000534496"/>
    </source>
</evidence>
<dbReference type="Proteomes" id="UP000438958">
    <property type="component" value="Unassembled WGS sequence"/>
</dbReference>
<evidence type="ECO:0000313" key="2">
    <source>
        <dbReference type="EMBL" id="EFH3676515.1"/>
    </source>
</evidence>
<dbReference type="RefSeq" id="WP_000351660.1">
    <property type="nucleotide sequence ID" value="NZ_AP022105.1"/>
</dbReference>
<reference evidence="7 8" key="2">
    <citation type="submission" date="2018-06" db="EMBL/GenBank/DDBJ databases">
        <authorList>
            <consortium name="Pathogen Informatics"/>
            <person name="Doyle S."/>
        </authorList>
    </citation>
    <scope>NUCLEOTIDE SEQUENCE [LARGE SCALE GENOMIC DNA]</scope>
    <source>
        <strain evidence="7 8">NCTC10764</strain>
    </source>
</reference>
<evidence type="ECO:0000313" key="3">
    <source>
        <dbReference type="EMBL" id="EFL9838272.1"/>
    </source>
</evidence>
<name>A0A0E1L8A7_ECOLX</name>
<dbReference type="InterPro" id="IPR005587">
    <property type="entry name" value="UPF0304_YfbU"/>
</dbReference>
<evidence type="ECO:0000313" key="10">
    <source>
        <dbReference type="Proteomes" id="UP000486847"/>
    </source>
</evidence>
<reference evidence="1" key="8">
    <citation type="submission" date="2023-10" db="EMBL/GenBank/DDBJ databases">
        <authorList>
            <person name="Leclercq S."/>
        </authorList>
    </citation>
    <scope>NUCLEOTIDE SEQUENCE</scope>
    <source>
        <strain evidence="1">F848</strain>
    </source>
</reference>
<evidence type="ECO:0000313" key="1">
    <source>
        <dbReference type="EMBL" id="CAK1206148.1"/>
    </source>
</evidence>
<dbReference type="EMBL" id="WKUE01000019">
    <property type="protein sequence ID" value="MSI69866.1"/>
    <property type="molecule type" value="Genomic_DNA"/>
</dbReference>
<evidence type="ECO:0000313" key="7">
    <source>
        <dbReference type="EMBL" id="STE55064.1"/>
    </source>
</evidence>
<reference evidence="5 9" key="4">
    <citation type="journal article" date="2019" name="Nat. Med.">
        <title>A library of human gut bacterial isolates paired with longitudinal multiomics data enables mechanistic microbiome research.</title>
        <authorList>
            <person name="Poyet M."/>
            <person name="Groussin M."/>
            <person name="Gibbons S.M."/>
            <person name="Avila-Pacheco J."/>
            <person name="Jiang X."/>
            <person name="Kearney S.M."/>
            <person name="Perrotta A.R."/>
            <person name="Berdy B."/>
            <person name="Zhao S."/>
            <person name="Lieberman T.D."/>
            <person name="Swanson P.K."/>
            <person name="Smith M."/>
            <person name="Roesemann S."/>
            <person name="Alexander J.E."/>
            <person name="Rich S.A."/>
            <person name="Livny J."/>
            <person name="Vlamakis H."/>
            <person name="Clish C."/>
            <person name="Bullock K."/>
            <person name="Deik A."/>
            <person name="Scott J."/>
            <person name="Pierce K.A."/>
            <person name="Xavier R.J."/>
            <person name="Alm E.J."/>
        </authorList>
    </citation>
    <scope>NUCLEOTIDE SEQUENCE [LARGE SCALE GENOMIC DNA]</scope>
    <source>
        <strain evidence="5 9">BIOML-A382</strain>
    </source>
</reference>
<dbReference type="EMBL" id="DABGKZ010000022">
    <property type="protein sequence ID" value="HAJ5151406.1"/>
    <property type="molecule type" value="Genomic_DNA"/>
</dbReference>
<evidence type="ECO:0000313" key="5">
    <source>
        <dbReference type="EMBL" id="MSI69866.1"/>
    </source>
</evidence>
<dbReference type="Proteomes" id="UP000840371">
    <property type="component" value="Unassembled WGS sequence"/>
</dbReference>
<dbReference type="Pfam" id="PF03887">
    <property type="entry name" value="YfbU"/>
    <property type="match status" value="1"/>
</dbReference>
<reference evidence="2 11" key="7">
    <citation type="submission" date="2019-12" db="EMBL/GenBank/DDBJ databases">
        <authorList>
            <consortium name="NARMS: The National Antimicrobial Resistance Monitoring System"/>
        </authorList>
    </citation>
    <scope>NUCLEOTIDE SEQUENCE [LARGE SCALE GENOMIC DNA]</scope>
    <source>
        <strain evidence="2 11">CVM N19EC0189</strain>
    </source>
</reference>
<dbReference type="AlphaFoldDB" id="A0A0E1L8A7"/>
<dbReference type="EMBL" id="AASVQO010000037">
    <property type="protein sequence ID" value="EFH3676515.1"/>
    <property type="molecule type" value="Genomic_DNA"/>
</dbReference>
<dbReference type="Proteomes" id="UP000543257">
    <property type="component" value="Unassembled WGS sequence"/>
</dbReference>